<feature type="compositionally biased region" description="Low complexity" evidence="1">
    <location>
        <begin position="1677"/>
        <end position="1688"/>
    </location>
</feature>
<feature type="compositionally biased region" description="Polar residues" evidence="1">
    <location>
        <begin position="1891"/>
        <end position="1901"/>
    </location>
</feature>
<feature type="compositionally biased region" description="Basic and acidic residues" evidence="1">
    <location>
        <begin position="1667"/>
        <end position="1676"/>
    </location>
</feature>
<feature type="compositionally biased region" description="Polar residues" evidence="1">
    <location>
        <begin position="1747"/>
        <end position="1762"/>
    </location>
</feature>
<keyword evidence="3" id="KW-1185">Reference proteome</keyword>
<organism evidence="3">
    <name type="scientific">Volvox carteri f. nagariensis</name>
    <dbReference type="NCBI Taxonomy" id="3068"/>
    <lineage>
        <taxon>Eukaryota</taxon>
        <taxon>Viridiplantae</taxon>
        <taxon>Chlorophyta</taxon>
        <taxon>core chlorophytes</taxon>
        <taxon>Chlorophyceae</taxon>
        <taxon>CS clade</taxon>
        <taxon>Chlamydomonadales</taxon>
        <taxon>Volvocaceae</taxon>
        <taxon>Volvox</taxon>
    </lineage>
</organism>
<feature type="region of interest" description="Disordered" evidence="1">
    <location>
        <begin position="1318"/>
        <end position="1367"/>
    </location>
</feature>
<dbReference type="Proteomes" id="UP000001058">
    <property type="component" value="Unassembled WGS sequence"/>
</dbReference>
<feature type="compositionally biased region" description="Low complexity" evidence="1">
    <location>
        <begin position="1336"/>
        <end position="1360"/>
    </location>
</feature>
<feature type="compositionally biased region" description="Pro residues" evidence="1">
    <location>
        <begin position="1320"/>
        <end position="1335"/>
    </location>
</feature>
<feature type="compositionally biased region" description="Polar residues" evidence="1">
    <location>
        <begin position="61"/>
        <end position="75"/>
    </location>
</feature>
<feature type="compositionally biased region" description="Low complexity" evidence="1">
    <location>
        <begin position="181"/>
        <end position="195"/>
    </location>
</feature>
<feature type="compositionally biased region" description="Gly residues" evidence="1">
    <location>
        <begin position="1493"/>
        <end position="1503"/>
    </location>
</feature>
<feature type="compositionally biased region" description="Low complexity" evidence="1">
    <location>
        <begin position="778"/>
        <end position="797"/>
    </location>
</feature>
<evidence type="ECO:0000256" key="1">
    <source>
        <dbReference type="SAM" id="MobiDB-lite"/>
    </source>
</evidence>
<proteinExistence type="predicted"/>
<feature type="region of interest" description="Disordered" evidence="1">
    <location>
        <begin position="272"/>
        <end position="387"/>
    </location>
</feature>
<feature type="compositionally biased region" description="Polar residues" evidence="1">
    <location>
        <begin position="196"/>
        <end position="210"/>
    </location>
</feature>
<evidence type="ECO:0000313" key="2">
    <source>
        <dbReference type="EMBL" id="EFJ52820.1"/>
    </source>
</evidence>
<name>D8TI28_VOLCA</name>
<feature type="region of interest" description="Disordered" evidence="1">
    <location>
        <begin position="655"/>
        <end position="820"/>
    </location>
</feature>
<dbReference type="GeneID" id="9625405"/>
<feature type="region of interest" description="Disordered" evidence="1">
    <location>
        <begin position="1880"/>
        <end position="1968"/>
    </location>
</feature>
<dbReference type="EMBL" id="GL378323">
    <property type="protein sequence ID" value="EFJ52820.1"/>
    <property type="molecule type" value="Genomic_DNA"/>
</dbReference>
<feature type="region of interest" description="Disordered" evidence="1">
    <location>
        <begin position="20"/>
        <end position="117"/>
    </location>
</feature>
<feature type="compositionally biased region" description="Polar residues" evidence="1">
    <location>
        <begin position="403"/>
        <end position="415"/>
    </location>
</feature>
<dbReference type="STRING" id="3068.D8TI28"/>
<reference evidence="2 3" key="1">
    <citation type="journal article" date="2010" name="Science">
        <title>Genomic analysis of organismal complexity in the multicellular green alga Volvox carteri.</title>
        <authorList>
            <person name="Prochnik S.E."/>
            <person name="Umen J."/>
            <person name="Nedelcu A.M."/>
            <person name="Hallmann A."/>
            <person name="Miller S.M."/>
            <person name="Nishii I."/>
            <person name="Ferris P."/>
            <person name="Kuo A."/>
            <person name="Mitros T."/>
            <person name="Fritz-Laylin L.K."/>
            <person name="Hellsten U."/>
            <person name="Chapman J."/>
            <person name="Simakov O."/>
            <person name="Rensing S.A."/>
            <person name="Terry A."/>
            <person name="Pangilinan J."/>
            <person name="Kapitonov V."/>
            <person name="Jurka J."/>
            <person name="Salamov A."/>
            <person name="Shapiro H."/>
            <person name="Schmutz J."/>
            <person name="Grimwood J."/>
            <person name="Lindquist E."/>
            <person name="Lucas S."/>
            <person name="Grigoriev I.V."/>
            <person name="Schmitt R."/>
            <person name="Kirk D."/>
            <person name="Rokhsar D.S."/>
        </authorList>
    </citation>
    <scope>NUCLEOTIDE SEQUENCE [LARGE SCALE GENOMIC DNA]</scope>
    <source>
        <strain evidence="3">f. Nagariensis / Eve</strain>
    </source>
</reference>
<evidence type="ECO:0000313" key="3">
    <source>
        <dbReference type="Proteomes" id="UP000001058"/>
    </source>
</evidence>
<feature type="compositionally biased region" description="Polar residues" evidence="1">
    <location>
        <begin position="466"/>
        <end position="477"/>
    </location>
</feature>
<feature type="region of interest" description="Disordered" evidence="1">
    <location>
        <begin position="1427"/>
        <end position="1451"/>
    </location>
</feature>
<dbReference type="OrthoDB" id="553052at2759"/>
<protein>
    <submittedName>
        <fullName evidence="2">Uncharacterized protein</fullName>
    </submittedName>
</protein>
<feature type="region of interest" description="Disordered" evidence="1">
    <location>
        <begin position="1488"/>
        <end position="1516"/>
    </location>
</feature>
<feature type="compositionally biased region" description="Polar residues" evidence="1">
    <location>
        <begin position="1696"/>
        <end position="1729"/>
    </location>
</feature>
<gene>
    <name evidence="2" type="ORF">VOLCADRAFT_86175</name>
</gene>
<feature type="compositionally biased region" description="Basic and acidic residues" evidence="1">
    <location>
        <begin position="799"/>
        <end position="808"/>
    </location>
</feature>
<feature type="compositionally biased region" description="Gly residues" evidence="1">
    <location>
        <begin position="1427"/>
        <end position="1439"/>
    </location>
</feature>
<feature type="compositionally biased region" description="Gly residues" evidence="1">
    <location>
        <begin position="417"/>
        <end position="427"/>
    </location>
</feature>
<feature type="region of interest" description="Disordered" evidence="1">
    <location>
        <begin position="1550"/>
        <end position="1604"/>
    </location>
</feature>
<sequence>MAEGTPRRGSTIAEKIAQFRAAGISGSPQRTTKDDAFWWQNPSPTRRGDVASRIPPRPDAPSQQPAWYTSTTPPASSGLKPWSQQPDSDARYRGIDQSPSRNTPSRASHTAAGAPLAPTSSAMTAALHRLAHEHPTLYQAVMSLERGADGRLSETALQMVNQAFTRSTAGHKLAAPPAPALPAHAATPPSHTTTTIVPQLRSSHQQQMRTEVQARAQAALAAAAASATAAAATAVVGGASGGPAAAAAAAASRSRGEEVMRESVDQLLSRYRRHGGRSSEGPAAEAATSSDRPAGGSRAAALREEEKEEPGVAAAAGAGAGASGRDTPPATTPLDVPEPQRRLSSGWRAPAGQQSQPGPHNLSAEDGAPAATPAPAPPSASRKPTAEKLQKILQLASIANQLAVSSQSSPDTANRASGGGGGGGGSSGTQPPHLQSQADASGVRRSRHGSASSSAGDLAGEPSLASLHSQTTTGTRQHGSERQIPAEAQHATRPLPSQPLPQPAAATGWPAPAEPVRAADGEPSAAVAASAPDLQREGAPTIPNASSSAAADTGAGARAATRDTTNEPTGTAAGVPADRSSGGAFEFPVAVMGTAVDSTGLMSRAFASAAPATTSAAASVGGAGAADPGAAAAAAAARRVQFSPNEPQVRLYSEGTASGTAGLPSMPPLATAPGPEVANVPVATPAGSMQPVFLLPSPTPPDDPSAPRPTHIFVPADPSLPPALVSVPGFEPLPPGSVKPQRRSRYGSGRQSPGGGSVSPPRRRSSSSSPSPPRRDAGSTSAPTAAAATAATAAAPGKQRNDVDRMLDSDSDSDMDAAGGRMPADMALETKAAEQAAAQLEREATVHTPNRLSRLLDQVAAFKRTEGERLMREGERLKMVEELKAMNIDQLSTLLGPTSELLKDISRFRDLYTGNLELVKATADEHTRAVLDALQCTGDTAQAVKQAVVESALRQQDEVMQMVERMAPPAPPPPPPRSPLLALPAQMLYSSAPPASELLNPTWWTQLLDPANRASLAGSVAAAASAASGLDASVPGDSVSPSQAVAGDLLAQQVAGLATAIRASLDQQTDGGAAVEDLSVSAITRAARQVSMTLDMAVREYIDRTAQASAPAAAPTHALPAPAGPAYPLSPAVPLGQHYGAMPPAALAAAVPGTSLVVGQGARLGQTDPWGVQPVFLQPTVLPHGTDAQQPLLSAAAAAPGHGVVAPAAALVPPPASLVQLQQVMPMQGAVPAAANMAPQLVAVQGPLPAGGASGAALLNLPMCTLPAPAVTHPVHGMMPVTTAAVTVQQQQQHRQLVYSAATQPGEGLPCRLDLQVVRTPPPLPAQPPHPPYSHPQPQELQPQHKTWQQQQQQLPSWHQTEPRELPGAPGNAVAWHVDACDGGPGSPTSPRTWFPGSASAGAPALYSHGIGNSDADGIGQMDRVGGGGYGDGGSGGSGVQQEAPAPESRGLPVVSAWEAEGTNWVRPATANSEPHPSNHVILRGDKAVRGGNSAGDGSGAGDAGDSSSGRGLSFAGSEPSLAAGIAELTLAAADTTQLLSPLAPPVMQNPAWNGGDAHVLVPSRKTSGEHRRQQQQQQQRPMPVSYVLPGSTATAGPHLETPFTPSAAALASQAQPQPKSQPQLLVPYASQLGHQQQAGVGAAPGPIPATAGTLTPKRYQQQPLQHCDDDHHHQEQQQQQQVQASYQWRGVGTEVRNSAQEPGTSQGRDFSVTQSHSAVSNWIPTNVSDVRPPPHAARSLFKGSSAPYQQPAQQTWPTYHHQQSRIDSAVADNSSVRDRSLQGTPVPPEHMPAGIPAPAAAPAPPVITSAGPGAGMYRSAATVHLGPPAAIHSQVAGVQAAAPASASSPVAAALAGPSLSTYTSLLGYTQPATVAYGYQHHHPHQLPPGCSQNQQHQQAHSPVMPQLQWPPPQPEDAQSELASRRRSAVSSPTAKMAGTQAPGPFSPPSRCFPGPRLESAASAEPSIYHQPQQLQALPLQDQPAPQPVLLPMTIQPISRQPQHQTSKRHLTTSALPPALAALPTVSSSAGHSEEVKRAYHATLAQLQAVYHGNG</sequence>
<feature type="region of interest" description="Disordered" evidence="1">
    <location>
        <begin position="172"/>
        <end position="211"/>
    </location>
</feature>
<dbReference type="KEGG" id="vcn:VOLCADRAFT_86175"/>
<accession>D8TI28</accession>
<feature type="compositionally biased region" description="Polar residues" evidence="1">
    <location>
        <begin position="429"/>
        <end position="439"/>
    </location>
</feature>
<feature type="compositionally biased region" description="Low complexity" evidence="1">
    <location>
        <begin position="545"/>
        <end position="559"/>
    </location>
</feature>
<dbReference type="InParanoid" id="D8TI28"/>
<feature type="region of interest" description="Disordered" evidence="1">
    <location>
        <begin position="1660"/>
        <end position="1807"/>
    </location>
</feature>
<feature type="region of interest" description="Disordered" evidence="1">
    <location>
        <begin position="403"/>
        <end position="583"/>
    </location>
</feature>
<feature type="compositionally biased region" description="Polar residues" evidence="1">
    <location>
        <begin position="97"/>
        <end position="108"/>
    </location>
</feature>
<dbReference type="RefSeq" id="XP_002945825.1">
    <property type="nucleotide sequence ID" value="XM_002945779.1"/>
</dbReference>
<feature type="compositionally biased region" description="Pro residues" evidence="1">
    <location>
        <begin position="697"/>
        <end position="707"/>
    </location>
</feature>